<sequence length="154" mass="16485">MVAMLVALVSSISGVPVAKSQIDITANGPDGLPGVFWLIKQRDRAAVEAWLDAGGDIEAQGFHRATPILAAAIVDNWPMVLYLIERGARMDLADGRGYTLPYRANSTRVDTNGIFGSSLNAVRAHLAQAGLLSQVYTPEQVRAMMAEGKWPPAP</sequence>
<accession>A0ABT5TDZ3</accession>
<dbReference type="Proteomes" id="UP001431784">
    <property type="component" value="Unassembled WGS sequence"/>
</dbReference>
<dbReference type="SUPFAM" id="SSF48403">
    <property type="entry name" value="Ankyrin repeat"/>
    <property type="match status" value="1"/>
</dbReference>
<protein>
    <recommendedName>
        <fullName evidence="3">Ankyrin repeat domain-containing protein</fullName>
    </recommendedName>
</protein>
<keyword evidence="2" id="KW-1185">Reference proteome</keyword>
<dbReference type="Gene3D" id="1.25.40.20">
    <property type="entry name" value="Ankyrin repeat-containing domain"/>
    <property type="match status" value="1"/>
</dbReference>
<evidence type="ECO:0000313" key="1">
    <source>
        <dbReference type="EMBL" id="MDD7973236.1"/>
    </source>
</evidence>
<dbReference type="RefSeq" id="WP_274353908.1">
    <property type="nucleotide sequence ID" value="NZ_JAQZSM010000028.1"/>
</dbReference>
<dbReference type="InterPro" id="IPR036770">
    <property type="entry name" value="Ankyrin_rpt-contain_sf"/>
</dbReference>
<evidence type="ECO:0008006" key="3">
    <source>
        <dbReference type="Google" id="ProtNLM"/>
    </source>
</evidence>
<evidence type="ECO:0000313" key="2">
    <source>
        <dbReference type="Proteomes" id="UP001431784"/>
    </source>
</evidence>
<gene>
    <name evidence="1" type="ORF">PUT78_19315</name>
</gene>
<organism evidence="1 2">
    <name type="scientific">Roseinatronobacter alkalisoli</name>
    <dbReference type="NCBI Taxonomy" id="3028235"/>
    <lineage>
        <taxon>Bacteria</taxon>
        <taxon>Pseudomonadati</taxon>
        <taxon>Pseudomonadota</taxon>
        <taxon>Alphaproteobacteria</taxon>
        <taxon>Rhodobacterales</taxon>
        <taxon>Paracoccaceae</taxon>
        <taxon>Roseinatronobacter</taxon>
    </lineage>
</organism>
<reference evidence="1" key="1">
    <citation type="submission" date="2023-02" db="EMBL/GenBank/DDBJ databases">
        <title>Description of Roseinatronobacter alkalisoli sp. nov., an alkaliphilic bacerium isolated from soda soil.</title>
        <authorList>
            <person name="Wei W."/>
        </authorList>
    </citation>
    <scope>NUCLEOTIDE SEQUENCE</scope>
    <source>
        <strain evidence="1">HJB301</strain>
    </source>
</reference>
<dbReference type="EMBL" id="JAQZSM010000028">
    <property type="protein sequence ID" value="MDD7973236.1"/>
    <property type="molecule type" value="Genomic_DNA"/>
</dbReference>
<name>A0ABT5TDZ3_9RHOB</name>
<proteinExistence type="predicted"/>
<comment type="caution">
    <text evidence="1">The sequence shown here is derived from an EMBL/GenBank/DDBJ whole genome shotgun (WGS) entry which is preliminary data.</text>
</comment>